<dbReference type="InterPro" id="IPR011711">
    <property type="entry name" value="GntR_C"/>
</dbReference>
<protein>
    <submittedName>
        <fullName evidence="5">FCD domain-containing protein</fullName>
    </submittedName>
</protein>
<sequence>MNLRPVEDEQHIAGSLVGTAIGAITQHIRTNELGPGDRLPSEATLSKELSVSRSVVREAFRSLATMRLIDLSAGKRATVAQLDHGAMSLMIEHGVHTAQININQVYDVRRTIETRTATLAALRRTDAEARTILGLAKAMEDNFVDAEKVMESDLAFHLEIARASKNPIFSMIVGAFQGVSRQTWPIGWRSRASDAERHAMNAIHIELAQAIAAGDPQAASQLMARHFDESVKALLAAGIA</sequence>
<name>A0AAW4FNT0_9HYPH</name>
<dbReference type="PROSITE" id="PS50949">
    <property type="entry name" value="HTH_GNTR"/>
    <property type="match status" value="1"/>
</dbReference>
<dbReference type="Gene3D" id="1.10.10.10">
    <property type="entry name" value="Winged helix-like DNA-binding domain superfamily/Winged helix DNA-binding domain"/>
    <property type="match status" value="1"/>
</dbReference>
<dbReference type="PANTHER" id="PTHR43537:SF5">
    <property type="entry name" value="UXU OPERON TRANSCRIPTIONAL REGULATOR"/>
    <property type="match status" value="1"/>
</dbReference>
<evidence type="ECO:0000256" key="3">
    <source>
        <dbReference type="ARBA" id="ARBA00023163"/>
    </source>
</evidence>
<dbReference type="SUPFAM" id="SSF48008">
    <property type="entry name" value="GntR ligand-binding domain-like"/>
    <property type="match status" value="1"/>
</dbReference>
<dbReference type="PANTHER" id="PTHR43537">
    <property type="entry name" value="TRANSCRIPTIONAL REGULATOR, GNTR FAMILY"/>
    <property type="match status" value="1"/>
</dbReference>
<dbReference type="Pfam" id="PF00392">
    <property type="entry name" value="GntR"/>
    <property type="match status" value="1"/>
</dbReference>
<evidence type="ECO:0000256" key="2">
    <source>
        <dbReference type="ARBA" id="ARBA00023125"/>
    </source>
</evidence>
<accession>A0AAW4FNT0</accession>
<dbReference type="SMART" id="SM00895">
    <property type="entry name" value="FCD"/>
    <property type="match status" value="1"/>
</dbReference>
<reference evidence="5 6" key="1">
    <citation type="submission" date="2020-01" db="EMBL/GenBank/DDBJ databases">
        <title>Draft genome assembly of Ensifer adhaerens T173.</title>
        <authorList>
            <person name="Craig J.E."/>
            <person name="Stinchcombe J.R."/>
        </authorList>
    </citation>
    <scope>NUCLEOTIDE SEQUENCE [LARGE SCALE GENOMIC DNA]</scope>
    <source>
        <strain evidence="5 6">T173</strain>
    </source>
</reference>
<dbReference type="EMBL" id="WXFA01000012">
    <property type="protein sequence ID" value="MBM3092969.1"/>
    <property type="molecule type" value="Genomic_DNA"/>
</dbReference>
<dbReference type="CDD" id="cd07377">
    <property type="entry name" value="WHTH_GntR"/>
    <property type="match status" value="1"/>
</dbReference>
<evidence type="ECO:0000259" key="4">
    <source>
        <dbReference type="PROSITE" id="PS50949"/>
    </source>
</evidence>
<dbReference type="Proteomes" id="UP000744980">
    <property type="component" value="Unassembled WGS sequence"/>
</dbReference>
<dbReference type="PRINTS" id="PR00035">
    <property type="entry name" value="HTHGNTR"/>
</dbReference>
<dbReference type="RefSeq" id="WP_025430665.1">
    <property type="nucleotide sequence ID" value="NZ_CP083374.1"/>
</dbReference>
<dbReference type="Pfam" id="PF07729">
    <property type="entry name" value="FCD"/>
    <property type="match status" value="1"/>
</dbReference>
<evidence type="ECO:0000256" key="1">
    <source>
        <dbReference type="ARBA" id="ARBA00023015"/>
    </source>
</evidence>
<dbReference type="SMART" id="SM00345">
    <property type="entry name" value="HTH_GNTR"/>
    <property type="match status" value="1"/>
</dbReference>
<keyword evidence="2" id="KW-0238">DNA-binding</keyword>
<keyword evidence="3" id="KW-0804">Transcription</keyword>
<evidence type="ECO:0000313" key="5">
    <source>
        <dbReference type="EMBL" id="MBM3092969.1"/>
    </source>
</evidence>
<evidence type="ECO:0000313" key="6">
    <source>
        <dbReference type="Proteomes" id="UP000744980"/>
    </source>
</evidence>
<dbReference type="AlphaFoldDB" id="A0AAW4FNT0"/>
<dbReference type="GO" id="GO:0003700">
    <property type="term" value="F:DNA-binding transcription factor activity"/>
    <property type="evidence" value="ECO:0007669"/>
    <property type="project" value="InterPro"/>
</dbReference>
<proteinExistence type="predicted"/>
<dbReference type="InterPro" id="IPR008920">
    <property type="entry name" value="TF_FadR/GntR_C"/>
</dbReference>
<keyword evidence="6" id="KW-1185">Reference proteome</keyword>
<feature type="domain" description="HTH gntR-type" evidence="4">
    <location>
        <begin position="14"/>
        <end position="82"/>
    </location>
</feature>
<dbReference type="InterPro" id="IPR036388">
    <property type="entry name" value="WH-like_DNA-bd_sf"/>
</dbReference>
<dbReference type="SUPFAM" id="SSF46785">
    <property type="entry name" value="Winged helix' DNA-binding domain"/>
    <property type="match status" value="1"/>
</dbReference>
<keyword evidence="1" id="KW-0805">Transcription regulation</keyword>
<dbReference type="InterPro" id="IPR000524">
    <property type="entry name" value="Tscrpt_reg_HTH_GntR"/>
</dbReference>
<dbReference type="InterPro" id="IPR036390">
    <property type="entry name" value="WH_DNA-bd_sf"/>
</dbReference>
<gene>
    <name evidence="5" type="ORF">GFB56_19500</name>
</gene>
<dbReference type="Gene3D" id="1.20.120.530">
    <property type="entry name" value="GntR ligand-binding domain-like"/>
    <property type="match status" value="1"/>
</dbReference>
<dbReference type="GO" id="GO:0003677">
    <property type="term" value="F:DNA binding"/>
    <property type="evidence" value="ECO:0007669"/>
    <property type="project" value="UniProtKB-KW"/>
</dbReference>
<comment type="caution">
    <text evidence="5">The sequence shown here is derived from an EMBL/GenBank/DDBJ whole genome shotgun (WGS) entry which is preliminary data.</text>
</comment>
<organism evidence="5 6">
    <name type="scientific">Ensifer canadensis</name>
    <dbReference type="NCBI Taxonomy" id="555315"/>
    <lineage>
        <taxon>Bacteria</taxon>
        <taxon>Pseudomonadati</taxon>
        <taxon>Pseudomonadota</taxon>
        <taxon>Alphaproteobacteria</taxon>
        <taxon>Hyphomicrobiales</taxon>
        <taxon>Rhizobiaceae</taxon>
        <taxon>Sinorhizobium/Ensifer group</taxon>
        <taxon>Ensifer</taxon>
    </lineage>
</organism>